<sequence length="169" mass="18296">MLKTTVGFEWAGCEIEFHSLRLRCTGQHGQYWGAAIVASLHSCYSQLGWTLTKSAFFVRVQAQVPVNNSLGATMGDLPPEEKERDENEKRFDGEDGEGGEGDKEEVEVERSASGGNNEEGEEGEDSEKEVVEVRPSAKALGKAKSGPSDKVAADESSKPFPGGPINRSY</sequence>
<reference evidence="2 3" key="1">
    <citation type="submission" date="2024-01" db="EMBL/GenBank/DDBJ databases">
        <title>Genome assemblies of Stephania.</title>
        <authorList>
            <person name="Yang L."/>
        </authorList>
    </citation>
    <scope>NUCLEOTIDE SEQUENCE [LARGE SCALE GENOMIC DNA]</scope>
    <source>
        <strain evidence="2">JXDWG</strain>
        <tissue evidence="2">Leaf</tissue>
    </source>
</reference>
<dbReference type="AlphaFoldDB" id="A0AAP0KVV5"/>
<comment type="caution">
    <text evidence="2">The sequence shown here is derived from an EMBL/GenBank/DDBJ whole genome shotgun (WGS) entry which is preliminary data.</text>
</comment>
<protein>
    <submittedName>
        <fullName evidence="2">Uncharacterized protein</fullName>
    </submittedName>
</protein>
<evidence type="ECO:0000313" key="3">
    <source>
        <dbReference type="Proteomes" id="UP001419268"/>
    </source>
</evidence>
<feature type="region of interest" description="Disordered" evidence="1">
    <location>
        <begin position="68"/>
        <end position="169"/>
    </location>
</feature>
<name>A0AAP0KVV5_9MAGN</name>
<organism evidence="2 3">
    <name type="scientific">Stephania cephalantha</name>
    <dbReference type="NCBI Taxonomy" id="152367"/>
    <lineage>
        <taxon>Eukaryota</taxon>
        <taxon>Viridiplantae</taxon>
        <taxon>Streptophyta</taxon>
        <taxon>Embryophyta</taxon>
        <taxon>Tracheophyta</taxon>
        <taxon>Spermatophyta</taxon>
        <taxon>Magnoliopsida</taxon>
        <taxon>Ranunculales</taxon>
        <taxon>Menispermaceae</taxon>
        <taxon>Menispermoideae</taxon>
        <taxon>Cissampelideae</taxon>
        <taxon>Stephania</taxon>
    </lineage>
</organism>
<feature type="compositionally biased region" description="Acidic residues" evidence="1">
    <location>
        <begin position="118"/>
        <end position="127"/>
    </location>
</feature>
<feature type="compositionally biased region" description="Acidic residues" evidence="1">
    <location>
        <begin position="94"/>
        <end position="107"/>
    </location>
</feature>
<evidence type="ECO:0000256" key="1">
    <source>
        <dbReference type="SAM" id="MobiDB-lite"/>
    </source>
</evidence>
<evidence type="ECO:0000313" key="2">
    <source>
        <dbReference type="EMBL" id="KAK9158928.1"/>
    </source>
</evidence>
<keyword evidence="3" id="KW-1185">Reference proteome</keyword>
<gene>
    <name evidence="2" type="ORF">Scep_005502</name>
</gene>
<feature type="compositionally biased region" description="Basic and acidic residues" evidence="1">
    <location>
        <begin position="79"/>
        <end position="93"/>
    </location>
</feature>
<accession>A0AAP0KVV5</accession>
<dbReference type="Proteomes" id="UP001419268">
    <property type="component" value="Unassembled WGS sequence"/>
</dbReference>
<dbReference type="EMBL" id="JBBNAG010000002">
    <property type="protein sequence ID" value="KAK9158928.1"/>
    <property type="molecule type" value="Genomic_DNA"/>
</dbReference>
<proteinExistence type="predicted"/>